<dbReference type="AlphaFoldDB" id="A0A391NP47"/>
<proteinExistence type="predicted"/>
<reference evidence="1 2" key="1">
    <citation type="journal article" date="2018" name="PLoS ONE">
        <title>The draft genome of Kipferlia bialata reveals reductive genome evolution in fornicate parasites.</title>
        <authorList>
            <person name="Tanifuji G."/>
            <person name="Takabayashi S."/>
            <person name="Kume K."/>
            <person name="Takagi M."/>
            <person name="Nakayama T."/>
            <person name="Kamikawa R."/>
            <person name="Inagaki Y."/>
            <person name="Hashimoto T."/>
        </authorList>
    </citation>
    <scope>NUCLEOTIDE SEQUENCE [LARGE SCALE GENOMIC DNA]</scope>
    <source>
        <strain evidence="1">NY0173</strain>
    </source>
</reference>
<evidence type="ECO:0000313" key="1">
    <source>
        <dbReference type="EMBL" id="GCA62730.1"/>
    </source>
</evidence>
<dbReference type="Proteomes" id="UP000265618">
    <property type="component" value="Unassembled WGS sequence"/>
</dbReference>
<gene>
    <name evidence="1" type="ORF">KIPB_005423</name>
</gene>
<evidence type="ECO:0000313" key="2">
    <source>
        <dbReference type="Proteomes" id="UP000265618"/>
    </source>
</evidence>
<feature type="non-terminal residue" evidence="1">
    <location>
        <position position="1"/>
    </location>
</feature>
<comment type="caution">
    <text evidence="1">The sequence shown here is derived from an EMBL/GenBank/DDBJ whole genome shotgun (WGS) entry which is preliminary data.</text>
</comment>
<accession>A0A391NP47</accession>
<keyword evidence="2" id="KW-1185">Reference proteome</keyword>
<organism evidence="1 2">
    <name type="scientific">Kipferlia bialata</name>
    <dbReference type="NCBI Taxonomy" id="797122"/>
    <lineage>
        <taxon>Eukaryota</taxon>
        <taxon>Metamonada</taxon>
        <taxon>Carpediemonas-like organisms</taxon>
        <taxon>Kipferlia</taxon>
    </lineage>
</organism>
<dbReference type="EMBL" id="BDIP01001269">
    <property type="protein sequence ID" value="GCA62730.1"/>
    <property type="molecule type" value="Genomic_DNA"/>
</dbReference>
<protein>
    <submittedName>
        <fullName evidence="1">Uncharacterized protein</fullName>
    </submittedName>
</protein>
<name>A0A391NP47_9EUKA</name>
<sequence length="291" mass="32668">MLPSDKARAVDISTCTVNWPMALLSGNFKLEWISLGEHTVRAQAAEKDVAEGQDETVVTLDLDVSGLAQDGGEERDRRVVIDCVMKGSRQHVPENIWNPTRKLREYIGGLLLEADAAESSSRPIVKVLETDTDNCYSASSLCTGYIDDNGSVVRIPDRIALQWPKIYIPESCALDGMFVLFTYPYGEDPAMTMYNPDTKEWTHDSRDLLLLESQSAYTVENDVLHVFGRERHITYTVWRGCREEEKIPSSIGRIQQAQSFDRLILLFGDSGIHIYDCISGDYTKVAKGYTT</sequence>